<dbReference type="STRING" id="1081109.A0A167W740"/>
<dbReference type="Proteomes" id="UP000078544">
    <property type="component" value="Unassembled WGS sequence"/>
</dbReference>
<accession>A0A167W740</accession>
<dbReference type="Pfam" id="PF07110">
    <property type="entry name" value="EthD"/>
    <property type="match status" value="1"/>
</dbReference>
<comment type="caution">
    <text evidence="3">The sequence shown here is derived from an EMBL/GenBank/DDBJ whole genome shotgun (WGS) entry which is preliminary data.</text>
</comment>
<reference evidence="3 4" key="1">
    <citation type="journal article" date="2016" name="Genome Biol. Evol.">
        <title>Divergent and convergent evolution of fungal pathogenicity.</title>
        <authorList>
            <person name="Shang Y."/>
            <person name="Xiao G."/>
            <person name="Zheng P."/>
            <person name="Cen K."/>
            <person name="Zhan S."/>
            <person name="Wang C."/>
        </authorList>
    </citation>
    <scope>NUCLEOTIDE SEQUENCE [LARGE SCALE GENOMIC DNA]</scope>
    <source>
        <strain evidence="3 4">RCEF 2490</strain>
    </source>
</reference>
<protein>
    <submittedName>
        <fullName evidence="3">Dimeric alpha-beta barrel</fullName>
    </submittedName>
</protein>
<proteinExistence type="inferred from homology"/>
<dbReference type="InterPro" id="IPR011008">
    <property type="entry name" value="Dimeric_a/b-barrel"/>
</dbReference>
<dbReference type="EMBL" id="AZGY01000029">
    <property type="protein sequence ID" value="KZZ88479.1"/>
    <property type="molecule type" value="Genomic_DNA"/>
</dbReference>
<organism evidence="3 4">
    <name type="scientific">Moelleriella libera RCEF 2490</name>
    <dbReference type="NCBI Taxonomy" id="1081109"/>
    <lineage>
        <taxon>Eukaryota</taxon>
        <taxon>Fungi</taxon>
        <taxon>Dikarya</taxon>
        <taxon>Ascomycota</taxon>
        <taxon>Pezizomycotina</taxon>
        <taxon>Sordariomycetes</taxon>
        <taxon>Hypocreomycetidae</taxon>
        <taxon>Hypocreales</taxon>
        <taxon>Clavicipitaceae</taxon>
        <taxon>Moelleriella</taxon>
    </lineage>
</organism>
<dbReference type="OrthoDB" id="3454835at2759"/>
<dbReference type="InterPro" id="IPR009799">
    <property type="entry name" value="EthD_dom"/>
</dbReference>
<feature type="domain" description="EthD" evidence="2">
    <location>
        <begin position="29"/>
        <end position="134"/>
    </location>
</feature>
<dbReference type="AlphaFoldDB" id="A0A167W740"/>
<evidence type="ECO:0000256" key="1">
    <source>
        <dbReference type="ARBA" id="ARBA00005986"/>
    </source>
</evidence>
<sequence length="138" mass="15796">MSDTGSTTKQSQAPPRPRLLCLTITGYRRPGLSEQECRDFMTRVHAPLAAELMAEYGIERYAMRADDATAQQTHNDSQTRPLLYALDDAEFSNLSDYDFVVQFVFRDVADLKRMKADARFLEKLAPDHVRFADMRKTT</sequence>
<name>A0A167W740_9HYPO</name>
<dbReference type="SUPFAM" id="SSF54909">
    <property type="entry name" value="Dimeric alpha+beta barrel"/>
    <property type="match status" value="1"/>
</dbReference>
<evidence type="ECO:0000259" key="2">
    <source>
        <dbReference type="Pfam" id="PF07110"/>
    </source>
</evidence>
<comment type="similarity">
    <text evidence="1">Belongs to the tpcK family.</text>
</comment>
<evidence type="ECO:0000313" key="3">
    <source>
        <dbReference type="EMBL" id="KZZ88479.1"/>
    </source>
</evidence>
<evidence type="ECO:0000313" key="4">
    <source>
        <dbReference type="Proteomes" id="UP000078544"/>
    </source>
</evidence>
<dbReference type="GO" id="GO:0016491">
    <property type="term" value="F:oxidoreductase activity"/>
    <property type="evidence" value="ECO:0007669"/>
    <property type="project" value="InterPro"/>
</dbReference>
<keyword evidence="4" id="KW-1185">Reference proteome</keyword>
<dbReference type="Gene3D" id="3.30.70.100">
    <property type="match status" value="1"/>
</dbReference>
<gene>
    <name evidence="3" type="ORF">AAL_08037</name>
</gene>